<dbReference type="GO" id="GO:0016579">
    <property type="term" value="P:protein deubiquitination"/>
    <property type="evidence" value="ECO:0007669"/>
    <property type="project" value="InterPro"/>
</dbReference>
<dbReference type="OrthoDB" id="420187at2759"/>
<feature type="region of interest" description="Disordered" evidence="1">
    <location>
        <begin position="2452"/>
        <end position="2486"/>
    </location>
</feature>
<dbReference type="InterPro" id="IPR050164">
    <property type="entry name" value="Peptidase_C19"/>
</dbReference>
<dbReference type="InterPro" id="IPR028889">
    <property type="entry name" value="USP"/>
</dbReference>
<accession>A0A6A5UTS6</accession>
<dbReference type="PROSITE" id="PS50235">
    <property type="entry name" value="USP_3"/>
    <property type="match status" value="1"/>
</dbReference>
<evidence type="ECO:0000313" key="3">
    <source>
        <dbReference type="EMBL" id="KAF1967780.1"/>
    </source>
</evidence>
<evidence type="ECO:0000259" key="2">
    <source>
        <dbReference type="PROSITE" id="PS50235"/>
    </source>
</evidence>
<feature type="compositionally biased region" description="Acidic residues" evidence="1">
    <location>
        <begin position="2473"/>
        <end position="2486"/>
    </location>
</feature>
<evidence type="ECO:0000256" key="1">
    <source>
        <dbReference type="SAM" id="MobiDB-lite"/>
    </source>
</evidence>
<feature type="region of interest" description="Disordered" evidence="1">
    <location>
        <begin position="960"/>
        <end position="981"/>
    </location>
</feature>
<keyword evidence="4" id="KW-1185">Reference proteome</keyword>
<gene>
    <name evidence="3" type="ORF">BU23DRAFT_482478</name>
</gene>
<feature type="domain" description="USP" evidence="2">
    <location>
        <begin position="1550"/>
        <end position="1875"/>
    </location>
</feature>
<dbReference type="GO" id="GO:0005829">
    <property type="term" value="C:cytosol"/>
    <property type="evidence" value="ECO:0007669"/>
    <property type="project" value="TreeGrafter"/>
</dbReference>
<dbReference type="InterPro" id="IPR038765">
    <property type="entry name" value="Papain-like_cys_pep_sf"/>
</dbReference>
<dbReference type="Gene3D" id="3.90.70.10">
    <property type="entry name" value="Cysteine proteinases"/>
    <property type="match status" value="1"/>
</dbReference>
<dbReference type="SUPFAM" id="SSF54001">
    <property type="entry name" value="Cysteine proteinases"/>
    <property type="match status" value="1"/>
</dbReference>
<feature type="compositionally biased region" description="Acidic residues" evidence="1">
    <location>
        <begin position="130"/>
        <end position="142"/>
    </location>
</feature>
<dbReference type="FunFam" id="3.90.70.10:FF:000022">
    <property type="entry name" value="Ubiquitin carboxyl-terminal hydrolase 24"/>
    <property type="match status" value="1"/>
</dbReference>
<dbReference type="InterPro" id="IPR001394">
    <property type="entry name" value="Peptidase_C19_UCH"/>
</dbReference>
<protein>
    <recommendedName>
        <fullName evidence="2">USP domain-containing protein</fullName>
    </recommendedName>
</protein>
<evidence type="ECO:0000313" key="4">
    <source>
        <dbReference type="Proteomes" id="UP000800036"/>
    </source>
</evidence>
<dbReference type="PANTHER" id="PTHR24006">
    <property type="entry name" value="UBIQUITIN CARBOXYL-TERMINAL HYDROLASE"/>
    <property type="match status" value="1"/>
</dbReference>
<dbReference type="PROSITE" id="PS00973">
    <property type="entry name" value="USP_2"/>
    <property type="match status" value="1"/>
</dbReference>
<dbReference type="Pfam" id="PF12030">
    <property type="entry name" value="DUF3517"/>
    <property type="match status" value="1"/>
</dbReference>
<dbReference type="Proteomes" id="UP000800036">
    <property type="component" value="Unassembled WGS sequence"/>
</dbReference>
<reference evidence="3" key="1">
    <citation type="journal article" date="2020" name="Stud. Mycol.">
        <title>101 Dothideomycetes genomes: a test case for predicting lifestyles and emergence of pathogens.</title>
        <authorList>
            <person name="Haridas S."/>
            <person name="Albert R."/>
            <person name="Binder M."/>
            <person name="Bloem J."/>
            <person name="Labutti K."/>
            <person name="Salamov A."/>
            <person name="Andreopoulos B."/>
            <person name="Baker S."/>
            <person name="Barry K."/>
            <person name="Bills G."/>
            <person name="Bluhm B."/>
            <person name="Cannon C."/>
            <person name="Castanera R."/>
            <person name="Culley D."/>
            <person name="Daum C."/>
            <person name="Ezra D."/>
            <person name="Gonzalez J."/>
            <person name="Henrissat B."/>
            <person name="Kuo A."/>
            <person name="Liang C."/>
            <person name="Lipzen A."/>
            <person name="Lutzoni F."/>
            <person name="Magnuson J."/>
            <person name="Mondo S."/>
            <person name="Nolan M."/>
            <person name="Ohm R."/>
            <person name="Pangilinan J."/>
            <person name="Park H.-J."/>
            <person name="Ramirez L."/>
            <person name="Alfaro M."/>
            <person name="Sun H."/>
            <person name="Tritt A."/>
            <person name="Yoshinaga Y."/>
            <person name="Zwiers L.-H."/>
            <person name="Turgeon B."/>
            <person name="Goodwin S."/>
            <person name="Spatafora J."/>
            <person name="Crous P."/>
            <person name="Grigoriev I."/>
        </authorList>
    </citation>
    <scope>NUCLEOTIDE SEQUENCE</scope>
    <source>
        <strain evidence="3">CBS 107.79</strain>
    </source>
</reference>
<dbReference type="EMBL" id="ML976728">
    <property type="protein sequence ID" value="KAF1967780.1"/>
    <property type="molecule type" value="Genomic_DNA"/>
</dbReference>
<name>A0A6A5UTS6_9PLEO</name>
<feature type="compositionally biased region" description="Polar residues" evidence="1">
    <location>
        <begin position="74"/>
        <end position="98"/>
    </location>
</feature>
<dbReference type="PANTHER" id="PTHR24006:SF925">
    <property type="entry name" value="UBIQUITINYL HYDROLASE 1"/>
    <property type="match status" value="1"/>
</dbReference>
<dbReference type="GO" id="GO:0005634">
    <property type="term" value="C:nucleus"/>
    <property type="evidence" value="ECO:0007669"/>
    <property type="project" value="TreeGrafter"/>
</dbReference>
<feature type="region of interest" description="Disordered" evidence="1">
    <location>
        <begin position="1"/>
        <end position="142"/>
    </location>
</feature>
<dbReference type="Pfam" id="PF00443">
    <property type="entry name" value="UCH"/>
    <property type="match status" value="1"/>
</dbReference>
<proteinExistence type="predicted"/>
<organism evidence="3 4">
    <name type="scientific">Bimuria novae-zelandiae CBS 107.79</name>
    <dbReference type="NCBI Taxonomy" id="1447943"/>
    <lineage>
        <taxon>Eukaryota</taxon>
        <taxon>Fungi</taxon>
        <taxon>Dikarya</taxon>
        <taxon>Ascomycota</taxon>
        <taxon>Pezizomycotina</taxon>
        <taxon>Dothideomycetes</taxon>
        <taxon>Pleosporomycetidae</taxon>
        <taxon>Pleosporales</taxon>
        <taxon>Massarineae</taxon>
        <taxon>Didymosphaeriaceae</taxon>
        <taxon>Bimuria</taxon>
    </lineage>
</organism>
<dbReference type="InterPro" id="IPR018200">
    <property type="entry name" value="USP_CS"/>
</dbReference>
<dbReference type="GO" id="GO:0004843">
    <property type="term" value="F:cysteine-type deubiquitinase activity"/>
    <property type="evidence" value="ECO:0007669"/>
    <property type="project" value="InterPro"/>
</dbReference>
<dbReference type="InterPro" id="IPR021905">
    <property type="entry name" value="DUF3517"/>
</dbReference>
<sequence>MSQRDHELMESATAETAISVPASPPLRDSMEDADPSLTRKRPRLDSGSIDTPAMHVDPDFTHHTAAPTPAEQLVQMTIRSQPPSSSHAEDATGSTSAGHANASPGEDILVPAVMDGPPDSSADSPPVIAIDDDDDDDDDDDADTMADYAASFHVEFDADAHMRAFPYDNGNYIHAAQEIAKYFQGNQPLDGTILNQLTIWLEGLPHDPLTWLGFYFDHSALWEEIGAVAGRVLNRRASLGGAFGDSSMSEEEIITRFLAYYLRFAVCLMQVDARMLSEWNSEDPYTNPILCYKHVRHACTILRNIVIPGTVHLFNMMRKEYDADIETMQTQLLQEYLDAEGIKHLLDLANQAHGKAPLIAQHWIVFNTALIMDTLIIFLLDPQMQLPSEVIDQTRLCQDTLAFFRKYDADLQNPNKVVDTGAVKDIITYFHSLLFNICRCDGGMAADLINELVDSRDPESSTVAFLEEKPFGDATYLRDPSEYPKLVSNAWKFKLLRKYIVKGRMELRVMSIGFMDSSLVELWKEYNGTLLSTGHPVMQYLADFLLHERVVDYIISVDSHPQLISRSGNIVGFLVVTHRYSNAQTDAIWNTISHSSDPRVVSATMTMLRGIYHLMLQTDQLYLCSKMYELPISSYTIDILRFLKDLTPKLLGKNIDWSQTDPKARPWNVCIRVLQDTSPSKESTKTSDTLHHEAADQLRAVANFISNEERRQLLCQCASHIASKSPKASGSVRSIYILISAATYGDSGFFAEDPDIVRGIIEEMCAFVKNEIDMPFNAQITGLQYRLELLSLMIYGVSDVIPPDLYQTIWDHLIGKHARTNHHRDLAWSKFLEAVKYKPDNDFCKQLISVCLPELDPLYYTPGMFDFVATYRFPTTRRSITSQEGTKTVLQIRGADLLWAMILSAPPQTIEDRAAKTLASRYIEVDLSEGVTLDELEEAHVALVEQCIKEMLSVYRTLRTGTETEAPPDVDQMDTSSSDPMTQQNEQRFARIVMFLNLLLNFIRNKPELNRSKRSDSKVEPLDVELPLGDSVEINYTSPVTNNKETILIGSENTLQDLYTRLCHAIGCTKLNLFAKGKRLNVLEKPSEKIADIGLGGQVLLVQKAPGAEISRPVLDLGGSSSIFETTVLSHFDELFSCMDADDYISFVLYEFLCCFPFQSAIYDSVTAGTATSGSLFPQDRPWQAKYAANALDNRLKVQVRKNSVDDTFLANTVRLLDEAILSPGLIGQELQPSQCTPLPGVLAGILLCFLKERPAHEISAGYFSDECGLVDRLVKLASIALSCPTDMGLVAYNSYCAMIEASLHSRGIWAAFTNHSDIGPLHSALLLSDHRTLLRDSVARVISSVCGGGLSPTSAITEADTATSFWRLVSAVLPHAIQLPGQSEHLFKLADHVFRKYDEHNRDEASLRSYLKTWSTLLLDYDHEEKVGRDETDFVVIGFTKLLLSCVSSLKSFKKPLNASSLIEKIWRKFLFAPRLVEMDEQSKIPIPVLESNTRKELYDLILALAEDQSSFGVLLDLAENLGRDNPNSNLQALCVDRTNEIRAPTGYVGLFNPRAICYMNSLLTQLFMNINFRKFILRLNVTDPERQQVLLHQTQKLFAEMQNSYRKSADPRSFAACVKAPEGAPIDINIQMDADEFYNLLFDQWEGQMLAPEIKQQFRSFYGGHTINQIKSKECEHVSERVESFFVVQCDVQGKQNLNESLQSFVEGDVMEGDNKYKCESCGGKLVDAVKRTCLKDVPDNLIFHLKRFDFDLVELRRAKINDQFEFPSVIDISPFKMDHLSDPSKPCEEDIFELVGVLVHQGTSENGHYYSYIRERPSYLGNMHPWVEFNDRDVDAFDFSSLGYHTFGGAYGDQFQRQQKQFSAYMLFYQRRAAMAKDHAEYIRTPHSGMAKVPVPPALQHDIDIDNDSLVREYSLYDPNHTKFVRLLLANVRAINHGTCAEDHQQKTQAIHVVLEHLSQTLFRAKNLENFDEAMAQIRKTTLSCATCCLVVLRWFSVQSSALANLLLHCIHPKVRSQIGAFLIESIQFLREKDPVAYGIEAMETDSESGSVVQSDGVLTAISMSLYRVLLESYQTVRGWDDLYLTLCHLSALGPAETAVLLDNDLLEWCLRILCMHAIENCRDPDLWRVVEKKKRIYNRMIEFVYRLLSRVDIHLPAIEKRQVSRMDGFERNGSKFALSRQEKALLYHWHDENRALAFLDKMLEWYDHAKADVDYPGEILKLMLKSVDPRLQQQLFLTIQDGVASLSPPYSNCYIRAALAYCEGSPEPSHVMKVIEVVWKHATKYHSDCGEVTVIFMSGLLKLENEVVMDERGNEFFYVMSFRFAEKAASVSLLYDDEYIRKATAAHLGELFSRHQDDEHTAEDVLKHKYKAVRVLSNEFCDKIVYEYQHSTARSYMQPMIGVCEMLVGLLSRLYESDDPALESCKHTQDWPILEKWQSQVVPRMQNWPVDESTPVSTGEPYDHSDYGSESDLDPELIDLEE</sequence>
<feature type="compositionally biased region" description="Low complexity" evidence="1">
    <location>
        <begin position="115"/>
        <end position="126"/>
    </location>
</feature>